<feature type="coiled-coil region" evidence="1">
    <location>
        <begin position="28"/>
        <end position="55"/>
    </location>
</feature>
<evidence type="ECO:0000256" key="2">
    <source>
        <dbReference type="SAM" id="MobiDB-lite"/>
    </source>
</evidence>
<dbReference type="Proteomes" id="UP001159428">
    <property type="component" value="Unassembled WGS sequence"/>
</dbReference>
<reference evidence="3 4" key="1">
    <citation type="submission" date="2022-05" db="EMBL/GenBank/DDBJ databases">
        <authorList>
            <consortium name="Genoscope - CEA"/>
            <person name="William W."/>
        </authorList>
    </citation>
    <scope>NUCLEOTIDE SEQUENCE [LARGE SCALE GENOMIC DNA]</scope>
</reference>
<evidence type="ECO:0000313" key="3">
    <source>
        <dbReference type="EMBL" id="CAH3033689.1"/>
    </source>
</evidence>
<proteinExistence type="predicted"/>
<evidence type="ECO:0000256" key="1">
    <source>
        <dbReference type="SAM" id="Coils"/>
    </source>
</evidence>
<evidence type="ECO:0008006" key="5">
    <source>
        <dbReference type="Google" id="ProtNLM"/>
    </source>
</evidence>
<dbReference type="EMBL" id="CALNXJ010000002">
    <property type="protein sequence ID" value="CAH3033689.1"/>
    <property type="molecule type" value="Genomic_DNA"/>
</dbReference>
<keyword evidence="1" id="KW-0175">Coiled coil</keyword>
<organism evidence="3 4">
    <name type="scientific">Pocillopora meandrina</name>
    <dbReference type="NCBI Taxonomy" id="46732"/>
    <lineage>
        <taxon>Eukaryota</taxon>
        <taxon>Metazoa</taxon>
        <taxon>Cnidaria</taxon>
        <taxon>Anthozoa</taxon>
        <taxon>Hexacorallia</taxon>
        <taxon>Scleractinia</taxon>
        <taxon>Astrocoeniina</taxon>
        <taxon>Pocilloporidae</taxon>
        <taxon>Pocillopora</taxon>
    </lineage>
</organism>
<feature type="non-terminal residue" evidence="3">
    <location>
        <position position="147"/>
    </location>
</feature>
<gene>
    <name evidence="3" type="ORF">PMEA_00010237</name>
</gene>
<comment type="caution">
    <text evidence="3">The sequence shown here is derived from an EMBL/GenBank/DDBJ whole genome shotgun (WGS) entry which is preliminary data.</text>
</comment>
<name>A0AAU9VRL6_9CNID</name>
<accession>A0AAU9VRL6</accession>
<evidence type="ECO:0000313" key="4">
    <source>
        <dbReference type="Proteomes" id="UP001159428"/>
    </source>
</evidence>
<sequence length="147" mass="16540">MKRPRSRPAIPTANKCPRRQPELDCSQCHHLLAENRELKEANALLTEQLTQYRMESTNTIQQSEASRPGKVPKAIAEKYHMIELSPGKGVYIYESHITKAYSKQTATATARFLLSCFYNDEELIGKSLTGKNGKQCLNGDILESILS</sequence>
<protein>
    <recommendedName>
        <fullName evidence="5">BEN domain-containing protein</fullName>
    </recommendedName>
</protein>
<dbReference type="AlphaFoldDB" id="A0AAU9VRL6"/>
<feature type="region of interest" description="Disordered" evidence="2">
    <location>
        <begin position="1"/>
        <end position="20"/>
    </location>
</feature>
<keyword evidence="4" id="KW-1185">Reference proteome</keyword>